<dbReference type="Pfam" id="PF00528">
    <property type="entry name" value="BPD_transp_1"/>
    <property type="match status" value="1"/>
</dbReference>
<evidence type="ECO:0000256" key="9">
    <source>
        <dbReference type="SAM" id="Phobius"/>
    </source>
</evidence>
<evidence type="ECO:0000259" key="10">
    <source>
        <dbReference type="PROSITE" id="PS50928"/>
    </source>
</evidence>
<organism evidence="11">
    <name type="scientific">freshwater metagenome</name>
    <dbReference type="NCBI Taxonomy" id="449393"/>
    <lineage>
        <taxon>unclassified sequences</taxon>
        <taxon>metagenomes</taxon>
        <taxon>ecological metagenomes</taxon>
    </lineage>
</organism>
<dbReference type="GO" id="GO:0042956">
    <property type="term" value="P:maltodextrin transmembrane transport"/>
    <property type="evidence" value="ECO:0007669"/>
    <property type="project" value="TreeGrafter"/>
</dbReference>
<comment type="subcellular location">
    <subcellularLocation>
        <location evidence="1">Cell membrane</location>
        <topology evidence="1">Multi-pass membrane protein</topology>
    </subcellularLocation>
</comment>
<dbReference type="PANTHER" id="PTHR32243:SF50">
    <property type="entry name" value="MALTOSE_MALTODEXTRIN TRANSPORT SYSTEM PERMEASE PROTEIN MALG"/>
    <property type="match status" value="1"/>
</dbReference>
<dbReference type="GO" id="GO:0005886">
    <property type="term" value="C:plasma membrane"/>
    <property type="evidence" value="ECO:0007669"/>
    <property type="project" value="UniProtKB-SubCell"/>
</dbReference>
<keyword evidence="6 9" id="KW-0812">Transmembrane</keyword>
<feature type="domain" description="ABC transmembrane type-1" evidence="10">
    <location>
        <begin position="1"/>
        <end position="140"/>
    </location>
</feature>
<comment type="similarity">
    <text evidence="2">Belongs to the binding-protein-dependent transport system permease family. MalFG subfamily.</text>
</comment>
<gene>
    <name evidence="11" type="ORF">UFOPK2816_00488</name>
</gene>
<proteinExistence type="inferred from homology"/>
<evidence type="ECO:0000256" key="4">
    <source>
        <dbReference type="ARBA" id="ARBA00022475"/>
    </source>
</evidence>
<evidence type="ECO:0000256" key="7">
    <source>
        <dbReference type="ARBA" id="ARBA00022989"/>
    </source>
</evidence>
<dbReference type="EMBL" id="CAEZZB010000044">
    <property type="protein sequence ID" value="CAB4744357.1"/>
    <property type="molecule type" value="Genomic_DNA"/>
</dbReference>
<accession>A0A6J6TC81</accession>
<evidence type="ECO:0000256" key="3">
    <source>
        <dbReference type="ARBA" id="ARBA00022448"/>
    </source>
</evidence>
<dbReference type="SUPFAM" id="SSF161098">
    <property type="entry name" value="MetI-like"/>
    <property type="match status" value="1"/>
</dbReference>
<feature type="transmembrane region" description="Helical" evidence="9">
    <location>
        <begin position="119"/>
        <end position="140"/>
    </location>
</feature>
<dbReference type="InterPro" id="IPR000515">
    <property type="entry name" value="MetI-like"/>
</dbReference>
<evidence type="ECO:0000256" key="1">
    <source>
        <dbReference type="ARBA" id="ARBA00004651"/>
    </source>
</evidence>
<name>A0A6J6TC81_9ZZZZ</name>
<keyword evidence="8 9" id="KW-0472">Membrane</keyword>
<feature type="transmembrane region" description="Helical" evidence="9">
    <location>
        <begin position="60"/>
        <end position="85"/>
    </location>
</feature>
<dbReference type="InterPro" id="IPR035906">
    <property type="entry name" value="MetI-like_sf"/>
</dbReference>
<dbReference type="PANTHER" id="PTHR32243">
    <property type="entry name" value="MALTOSE TRANSPORT SYSTEM PERMEASE-RELATED"/>
    <property type="match status" value="1"/>
</dbReference>
<keyword evidence="3" id="KW-0813">Transport</keyword>
<feature type="transmembrane region" description="Helical" evidence="9">
    <location>
        <begin position="20"/>
        <end position="39"/>
    </location>
</feature>
<keyword evidence="5" id="KW-0762">Sugar transport</keyword>
<keyword evidence="7 9" id="KW-1133">Transmembrane helix</keyword>
<dbReference type="CDD" id="cd06261">
    <property type="entry name" value="TM_PBP2"/>
    <property type="match status" value="1"/>
</dbReference>
<dbReference type="PROSITE" id="PS50928">
    <property type="entry name" value="ABC_TM1"/>
    <property type="match status" value="1"/>
</dbReference>
<evidence type="ECO:0000256" key="6">
    <source>
        <dbReference type="ARBA" id="ARBA00022692"/>
    </source>
</evidence>
<keyword evidence="4" id="KW-1003">Cell membrane</keyword>
<evidence type="ECO:0000313" key="11">
    <source>
        <dbReference type="EMBL" id="CAB4744357.1"/>
    </source>
</evidence>
<evidence type="ECO:0000256" key="8">
    <source>
        <dbReference type="ARBA" id="ARBA00023136"/>
    </source>
</evidence>
<dbReference type="InterPro" id="IPR050901">
    <property type="entry name" value="BP-dep_ABC_trans_perm"/>
</dbReference>
<dbReference type="GO" id="GO:0015423">
    <property type="term" value="F:ABC-type maltose transporter activity"/>
    <property type="evidence" value="ECO:0007669"/>
    <property type="project" value="TreeGrafter"/>
</dbReference>
<dbReference type="Gene3D" id="1.10.3720.10">
    <property type="entry name" value="MetI-like"/>
    <property type="match status" value="1"/>
</dbReference>
<evidence type="ECO:0000256" key="5">
    <source>
        <dbReference type="ARBA" id="ARBA00022597"/>
    </source>
</evidence>
<reference evidence="11" key="1">
    <citation type="submission" date="2020-05" db="EMBL/GenBank/DDBJ databases">
        <authorList>
            <person name="Chiriac C."/>
            <person name="Salcher M."/>
            <person name="Ghai R."/>
            <person name="Kavagutti S V."/>
        </authorList>
    </citation>
    <scope>NUCLEOTIDE SEQUENCE</scope>
</reference>
<sequence length="155" mass="16525">MERVYTFAPNIGLGSQGGLILVYLGGSMGVNIWLLKGFVDSIPAELDEAAKIDGASPVQTYWLIFLPLATPVLAVVCLLSFIGTFNEFILARLFLVEMEGRTIAVGLQQFIGGQYASNWGPFAAGSILASIPIVIIFLSLQRFIVNGLTAGSVKG</sequence>
<evidence type="ECO:0000256" key="2">
    <source>
        <dbReference type="ARBA" id="ARBA00009047"/>
    </source>
</evidence>
<protein>
    <submittedName>
        <fullName evidence="11">Unannotated protein</fullName>
    </submittedName>
</protein>
<dbReference type="AlphaFoldDB" id="A0A6J6TC81"/>